<feature type="region of interest" description="Disordered" evidence="1">
    <location>
        <begin position="18"/>
        <end position="40"/>
    </location>
</feature>
<evidence type="ECO:0000313" key="2">
    <source>
        <dbReference type="EMBL" id="GBO10681.1"/>
    </source>
</evidence>
<organism evidence="2 3">
    <name type="scientific">Araneus ventricosus</name>
    <name type="common">Orbweaver spider</name>
    <name type="synonym">Epeira ventricosa</name>
    <dbReference type="NCBI Taxonomy" id="182803"/>
    <lineage>
        <taxon>Eukaryota</taxon>
        <taxon>Metazoa</taxon>
        <taxon>Ecdysozoa</taxon>
        <taxon>Arthropoda</taxon>
        <taxon>Chelicerata</taxon>
        <taxon>Arachnida</taxon>
        <taxon>Araneae</taxon>
        <taxon>Araneomorphae</taxon>
        <taxon>Entelegynae</taxon>
        <taxon>Araneoidea</taxon>
        <taxon>Araneidae</taxon>
        <taxon>Araneus</taxon>
    </lineage>
</organism>
<sequence>MLEPSIRSALWKVKQNQKQMSDGSKLCLSSRTPGKNKTKSKHGEEVVLFWANAASTDSDDNLKLSSSVSLIVAKRYLQRFYGRPGRNWKPLTPDLVDKMKKLESSRIMVISLIGAEIRISQDDSM</sequence>
<keyword evidence="3" id="KW-1185">Reference proteome</keyword>
<dbReference type="AlphaFoldDB" id="A0A4Y2UF80"/>
<evidence type="ECO:0000256" key="1">
    <source>
        <dbReference type="SAM" id="MobiDB-lite"/>
    </source>
</evidence>
<comment type="caution">
    <text evidence="2">The sequence shown here is derived from an EMBL/GenBank/DDBJ whole genome shotgun (WGS) entry which is preliminary data.</text>
</comment>
<name>A0A4Y2UF80_ARAVE</name>
<protein>
    <submittedName>
        <fullName evidence="2">Uncharacterized protein</fullName>
    </submittedName>
</protein>
<dbReference type="Proteomes" id="UP000499080">
    <property type="component" value="Unassembled WGS sequence"/>
</dbReference>
<gene>
    <name evidence="2" type="ORF">AVEN_90556_1</name>
</gene>
<reference evidence="2 3" key="1">
    <citation type="journal article" date="2019" name="Sci. Rep.">
        <title>Orb-weaving spider Araneus ventricosus genome elucidates the spidroin gene catalogue.</title>
        <authorList>
            <person name="Kono N."/>
            <person name="Nakamura H."/>
            <person name="Ohtoshi R."/>
            <person name="Moran D.A.P."/>
            <person name="Shinohara A."/>
            <person name="Yoshida Y."/>
            <person name="Fujiwara M."/>
            <person name="Mori M."/>
            <person name="Tomita M."/>
            <person name="Arakawa K."/>
        </authorList>
    </citation>
    <scope>NUCLEOTIDE SEQUENCE [LARGE SCALE GENOMIC DNA]</scope>
</reference>
<accession>A0A4Y2UF80</accession>
<proteinExistence type="predicted"/>
<feature type="compositionally biased region" description="Polar residues" evidence="1">
    <location>
        <begin position="18"/>
        <end position="33"/>
    </location>
</feature>
<evidence type="ECO:0000313" key="3">
    <source>
        <dbReference type="Proteomes" id="UP000499080"/>
    </source>
</evidence>
<dbReference type="EMBL" id="BGPR01035721">
    <property type="protein sequence ID" value="GBO10681.1"/>
    <property type="molecule type" value="Genomic_DNA"/>
</dbReference>